<dbReference type="SUPFAM" id="SSF103481">
    <property type="entry name" value="Multidrug resistance efflux transporter EmrE"/>
    <property type="match status" value="2"/>
</dbReference>
<evidence type="ECO:0000256" key="5">
    <source>
        <dbReference type="ARBA" id="ARBA00023136"/>
    </source>
</evidence>
<protein>
    <recommendedName>
        <fullName evidence="6">WAT1-related protein</fullName>
    </recommendedName>
</protein>
<dbReference type="Pfam" id="PF00892">
    <property type="entry name" value="EamA"/>
    <property type="match status" value="2"/>
</dbReference>
<dbReference type="PANTHER" id="PTHR31218">
    <property type="entry name" value="WAT1-RELATED PROTEIN"/>
    <property type="match status" value="1"/>
</dbReference>
<evidence type="ECO:0000256" key="2">
    <source>
        <dbReference type="ARBA" id="ARBA00007635"/>
    </source>
</evidence>
<feature type="transmembrane region" description="Helical" evidence="6">
    <location>
        <begin position="227"/>
        <end position="248"/>
    </location>
</feature>
<dbReference type="InterPro" id="IPR030184">
    <property type="entry name" value="WAT1-related"/>
</dbReference>
<evidence type="ECO:0000313" key="8">
    <source>
        <dbReference type="EMBL" id="OVA16286.1"/>
    </source>
</evidence>
<proteinExistence type="inferred from homology"/>
<name>A0A200R0N6_MACCD</name>
<dbReference type="EMBL" id="MVGT01000604">
    <property type="protein sequence ID" value="OVA16286.1"/>
    <property type="molecule type" value="Genomic_DNA"/>
</dbReference>
<comment type="caution">
    <text evidence="8">The sequence shown here is derived from an EMBL/GenBank/DDBJ whole genome shotgun (WGS) entry which is preliminary data.</text>
</comment>
<keyword evidence="5 6" id="KW-0472">Membrane</keyword>
<feature type="transmembrane region" description="Helical" evidence="6">
    <location>
        <begin position="116"/>
        <end position="134"/>
    </location>
</feature>
<dbReference type="OrthoDB" id="1728340at2759"/>
<keyword evidence="3 6" id="KW-0812">Transmembrane</keyword>
<evidence type="ECO:0000256" key="3">
    <source>
        <dbReference type="ARBA" id="ARBA00022692"/>
    </source>
</evidence>
<reference evidence="8 9" key="1">
    <citation type="journal article" date="2017" name="Mol. Plant">
        <title>The Genome of Medicinal Plant Macleaya cordata Provides New Insights into Benzylisoquinoline Alkaloids Metabolism.</title>
        <authorList>
            <person name="Liu X."/>
            <person name="Liu Y."/>
            <person name="Huang P."/>
            <person name="Ma Y."/>
            <person name="Qing Z."/>
            <person name="Tang Q."/>
            <person name="Cao H."/>
            <person name="Cheng P."/>
            <person name="Zheng Y."/>
            <person name="Yuan Z."/>
            <person name="Zhou Y."/>
            <person name="Liu J."/>
            <person name="Tang Z."/>
            <person name="Zhuo Y."/>
            <person name="Zhang Y."/>
            <person name="Yu L."/>
            <person name="Huang J."/>
            <person name="Yang P."/>
            <person name="Peng Q."/>
            <person name="Zhang J."/>
            <person name="Jiang W."/>
            <person name="Zhang Z."/>
            <person name="Lin K."/>
            <person name="Ro D.K."/>
            <person name="Chen X."/>
            <person name="Xiong X."/>
            <person name="Shang Y."/>
            <person name="Huang S."/>
            <person name="Zeng J."/>
        </authorList>
    </citation>
    <scope>NUCLEOTIDE SEQUENCE [LARGE SCALE GENOMIC DNA]</scope>
    <source>
        <strain evidence="9">cv. BLH2017</strain>
        <tissue evidence="8">Root</tissue>
    </source>
</reference>
<sequence>MGSGSGRERRRSYLWDVAVPFAAMVMVEFTDVGVTTLSKAAMLKGMSPFVYVVYYNALGTLLLLPPFLFYRTKTSQPPLSFTLFSALFFIGLIGIGFGQAVAFIGIRHSSPTLSSALANLIPAFTFLLAIIFRMEKVDLRIPSSQAKSLGAIVSISGAFIVTLYKGPPIILSSTTAPPDHHHQLMLLSSSSQSNWVLGGLLLSFCCFLSAVWNIVQTAVIKEYPSEISVVFISSFIGTIICAIISLIIERDPSAWKLRPGIQLITIVYAAVFATVIRTSVHTWGLHKKGPVYVAMFRPLSIVFAVFTTVTFLGDVLHIGSVVGAIVISLGFYAVMWGKAKEEEKMGTDDIKEIGSSSLGSSTQKVPLLQGNDIDI</sequence>
<feature type="transmembrane region" description="Helical" evidence="6">
    <location>
        <begin position="292"/>
        <end position="312"/>
    </location>
</feature>
<feature type="transmembrane region" description="Helical" evidence="6">
    <location>
        <begin position="12"/>
        <end position="29"/>
    </location>
</feature>
<dbReference type="OMA" id="IGVHVWC"/>
<feature type="transmembrane region" description="Helical" evidence="6">
    <location>
        <begin position="260"/>
        <end position="280"/>
    </location>
</feature>
<dbReference type="Proteomes" id="UP000195402">
    <property type="component" value="Unassembled WGS sequence"/>
</dbReference>
<dbReference type="STRING" id="56857.A0A200R0N6"/>
<evidence type="ECO:0000313" key="9">
    <source>
        <dbReference type="Proteomes" id="UP000195402"/>
    </source>
</evidence>
<feature type="transmembrane region" description="Helical" evidence="6">
    <location>
        <begin position="318"/>
        <end position="336"/>
    </location>
</feature>
<dbReference type="AlphaFoldDB" id="A0A200R0N6"/>
<feature type="domain" description="EamA" evidence="7">
    <location>
        <begin position="198"/>
        <end position="335"/>
    </location>
</feature>
<evidence type="ECO:0000256" key="1">
    <source>
        <dbReference type="ARBA" id="ARBA00004141"/>
    </source>
</evidence>
<evidence type="ECO:0000256" key="6">
    <source>
        <dbReference type="RuleBase" id="RU363077"/>
    </source>
</evidence>
<dbReference type="InterPro" id="IPR000620">
    <property type="entry name" value="EamA_dom"/>
</dbReference>
<evidence type="ECO:0000259" key="7">
    <source>
        <dbReference type="Pfam" id="PF00892"/>
    </source>
</evidence>
<feature type="transmembrane region" description="Helical" evidence="6">
    <location>
        <begin position="81"/>
        <end position="104"/>
    </location>
</feature>
<dbReference type="InParanoid" id="A0A200R0N6"/>
<comment type="subcellular location">
    <subcellularLocation>
        <location evidence="1 6">Membrane</location>
        <topology evidence="1 6">Multi-pass membrane protein</topology>
    </subcellularLocation>
</comment>
<organism evidence="8 9">
    <name type="scientific">Macleaya cordata</name>
    <name type="common">Five-seeded plume-poppy</name>
    <name type="synonym">Bocconia cordata</name>
    <dbReference type="NCBI Taxonomy" id="56857"/>
    <lineage>
        <taxon>Eukaryota</taxon>
        <taxon>Viridiplantae</taxon>
        <taxon>Streptophyta</taxon>
        <taxon>Embryophyta</taxon>
        <taxon>Tracheophyta</taxon>
        <taxon>Spermatophyta</taxon>
        <taxon>Magnoliopsida</taxon>
        <taxon>Ranunculales</taxon>
        <taxon>Papaveraceae</taxon>
        <taxon>Papaveroideae</taxon>
        <taxon>Macleaya</taxon>
    </lineage>
</organism>
<feature type="transmembrane region" description="Helical" evidence="6">
    <location>
        <begin position="195"/>
        <end position="215"/>
    </location>
</feature>
<keyword evidence="9" id="KW-1185">Reference proteome</keyword>
<evidence type="ECO:0000256" key="4">
    <source>
        <dbReference type="ARBA" id="ARBA00022989"/>
    </source>
</evidence>
<comment type="similarity">
    <text evidence="2 6">Belongs to the drug/metabolite transporter (DMT) superfamily. Plant drug/metabolite exporter (P-DME) (TC 2.A.7.4) family.</text>
</comment>
<accession>A0A200R0N6</accession>
<dbReference type="GO" id="GO:0022857">
    <property type="term" value="F:transmembrane transporter activity"/>
    <property type="evidence" value="ECO:0007669"/>
    <property type="project" value="InterPro"/>
</dbReference>
<feature type="transmembrane region" description="Helical" evidence="6">
    <location>
        <begin position="49"/>
        <end position="69"/>
    </location>
</feature>
<gene>
    <name evidence="8" type="ORF">BVC80_8971g50</name>
</gene>
<dbReference type="FunCoup" id="A0A200R0N6">
    <property type="interactions" value="47"/>
</dbReference>
<dbReference type="InterPro" id="IPR037185">
    <property type="entry name" value="EmrE-like"/>
</dbReference>
<dbReference type="GO" id="GO:0016020">
    <property type="term" value="C:membrane"/>
    <property type="evidence" value="ECO:0007669"/>
    <property type="project" value="UniProtKB-SubCell"/>
</dbReference>
<feature type="transmembrane region" description="Helical" evidence="6">
    <location>
        <begin position="146"/>
        <end position="164"/>
    </location>
</feature>
<feature type="domain" description="EamA" evidence="7">
    <location>
        <begin position="34"/>
        <end position="162"/>
    </location>
</feature>
<keyword evidence="4 6" id="KW-1133">Transmembrane helix</keyword>